<keyword evidence="1 2" id="KW-0732">Signal</keyword>
<evidence type="ECO:0000259" key="3">
    <source>
        <dbReference type="PROSITE" id="PS51841"/>
    </source>
</evidence>
<dbReference type="NCBIfam" id="TIGR04183">
    <property type="entry name" value="Por_Secre_tail"/>
    <property type="match status" value="1"/>
</dbReference>
<feature type="chain" id="PRO_5029653065" evidence="2">
    <location>
        <begin position="20"/>
        <end position="558"/>
    </location>
</feature>
<dbReference type="Pfam" id="PF00932">
    <property type="entry name" value="LTD"/>
    <property type="match status" value="1"/>
</dbReference>
<proteinExistence type="predicted"/>
<feature type="signal peptide" evidence="2">
    <location>
        <begin position="1"/>
        <end position="19"/>
    </location>
</feature>
<protein>
    <submittedName>
        <fullName evidence="4">T9SS type A sorting domain-containing protein</fullName>
    </submittedName>
</protein>
<dbReference type="RefSeq" id="WP_155088146.1">
    <property type="nucleotide sequence ID" value="NZ_WJYA01000004.1"/>
</dbReference>
<dbReference type="Pfam" id="PF18962">
    <property type="entry name" value="Por_Secre_tail"/>
    <property type="match status" value="1"/>
</dbReference>
<evidence type="ECO:0000256" key="1">
    <source>
        <dbReference type="ARBA" id="ARBA00022729"/>
    </source>
</evidence>
<dbReference type="EMBL" id="WJYA01000004">
    <property type="protein sequence ID" value="MTE26312.1"/>
    <property type="molecule type" value="Genomic_DNA"/>
</dbReference>
<name>A0A7K1GAI8_9FLAO</name>
<evidence type="ECO:0000313" key="4">
    <source>
        <dbReference type="EMBL" id="MTE26312.1"/>
    </source>
</evidence>
<feature type="domain" description="LTD" evidence="3">
    <location>
        <begin position="13"/>
        <end position="146"/>
    </location>
</feature>
<accession>A0A7K1GAI8</accession>
<dbReference type="PROSITE" id="PS51841">
    <property type="entry name" value="LTD"/>
    <property type="match status" value="1"/>
</dbReference>
<sequence>MKKFYTLFLFLLTFFIGFAQSPGDIVITEIMKDPSAVIDENGEWFEIYNSTASDINIDGWTLKDDGTNNYVIDATIDPMTGTGGQTIVPAGGYLVLGRTLDLMVNGGAPIDYAYQSNFNMGNGADEIVLVTPGNIEISRVNYDGGPNFPDMAGESMQLNPSFLNETDNDNGDNWCPSLSPYGDGDLGTPGAANEVCAPECTIDFTSLDVTCDSLNPGSTDDTYTVNLSYSGGNVSTTFIVSSTAGDVSGDDPSTVESGTIIVSNVPEGTNIDITLDDTASGGICFTTVNVSSPNCIPVGSIDLEFVGIMDFTVPSGGSDGKAIHVVATADIADLSVYGIGTAANGGGSDGQEYTFDAISVNNGDHILVARTPSSMQQYLTPSGYSLFNVVLIASTDINMNGNDGIELFKNGTLIETFGDVNVDGTGQSWEYLDSWAYKETLGSVWPSGWMYGTVNCTDGSQTTFSSTCVYPFVASLSNDEFSTNKFSIYPNPTTTGFINISSYNNDVMSVQVFDILGKQVKSETLTDNTLNVSDLNTGVYILKITQNNASTTKKLVIR</sequence>
<dbReference type="InterPro" id="IPR026444">
    <property type="entry name" value="Secre_tail"/>
</dbReference>
<dbReference type="SUPFAM" id="SSF74853">
    <property type="entry name" value="Lamin A/C globular tail domain"/>
    <property type="match status" value="1"/>
</dbReference>
<dbReference type="AlphaFoldDB" id="A0A7K1GAI8"/>
<dbReference type="InterPro" id="IPR036415">
    <property type="entry name" value="Lamin_tail_dom_sf"/>
</dbReference>
<evidence type="ECO:0000313" key="5">
    <source>
        <dbReference type="Proteomes" id="UP000447545"/>
    </source>
</evidence>
<organism evidence="4 5">
    <name type="scientific">Winogradskyella ouciana</name>
    <dbReference type="NCBI Taxonomy" id="2608631"/>
    <lineage>
        <taxon>Bacteria</taxon>
        <taxon>Pseudomonadati</taxon>
        <taxon>Bacteroidota</taxon>
        <taxon>Flavobacteriia</taxon>
        <taxon>Flavobacteriales</taxon>
        <taxon>Flavobacteriaceae</taxon>
        <taxon>Winogradskyella</taxon>
    </lineage>
</organism>
<evidence type="ECO:0000256" key="2">
    <source>
        <dbReference type="SAM" id="SignalP"/>
    </source>
</evidence>
<dbReference type="Proteomes" id="UP000447545">
    <property type="component" value="Unassembled WGS sequence"/>
</dbReference>
<gene>
    <name evidence="4" type="ORF">F1003_05130</name>
</gene>
<dbReference type="InterPro" id="IPR001322">
    <property type="entry name" value="Lamin_tail_dom"/>
</dbReference>
<keyword evidence="5" id="KW-1185">Reference proteome</keyword>
<dbReference type="Gene3D" id="2.60.40.1260">
    <property type="entry name" value="Lamin Tail domain"/>
    <property type="match status" value="1"/>
</dbReference>
<comment type="caution">
    <text evidence="4">The sequence shown here is derived from an EMBL/GenBank/DDBJ whole genome shotgun (WGS) entry which is preliminary data.</text>
</comment>
<reference evidence="4 5" key="1">
    <citation type="submission" date="2019-11" db="EMBL/GenBank/DDBJ databases">
        <title>Winogradskyella ouciana sp. nov., isolated from the hadal seawater of the Mariana Trench.</title>
        <authorList>
            <person name="Liu R."/>
        </authorList>
    </citation>
    <scope>NUCLEOTIDE SEQUENCE [LARGE SCALE GENOMIC DNA]</scope>
    <source>
        <strain evidence="4 5">ZXX205</strain>
    </source>
</reference>